<evidence type="ECO:0000256" key="1">
    <source>
        <dbReference type="SAM" id="MobiDB-lite"/>
    </source>
</evidence>
<dbReference type="GeneID" id="37040177"/>
<evidence type="ECO:0000313" key="2">
    <source>
        <dbReference type="EMBL" id="PWN87718.1"/>
    </source>
</evidence>
<protein>
    <submittedName>
        <fullName evidence="2">Uncharacterized protein</fullName>
    </submittedName>
</protein>
<feature type="region of interest" description="Disordered" evidence="1">
    <location>
        <begin position="217"/>
        <end position="252"/>
    </location>
</feature>
<proteinExistence type="predicted"/>
<feature type="compositionally biased region" description="Polar residues" evidence="1">
    <location>
        <begin position="241"/>
        <end position="252"/>
    </location>
</feature>
<evidence type="ECO:0000313" key="3">
    <source>
        <dbReference type="Proteomes" id="UP000245768"/>
    </source>
</evidence>
<dbReference type="EMBL" id="KZ819639">
    <property type="protein sequence ID" value="PWN87718.1"/>
    <property type="molecule type" value="Genomic_DNA"/>
</dbReference>
<sequence>MDGLKGSMATKGKSKQRSERKEVLPLELFFSDDHHGLQPSRRHAPSSRAGGFPSTTPAVRQGHHAIPQKAHHKGARDGIHSGSRDLQKAITYSQGPSHAHPPIRLGSGPLSQRQQSFAHYAGQPKSAFVASPSQIQRHGCANTFSSTFMADGPHSERKNKESHRYGRAHGHGGPLSPPPAYSPRGLTNVPPYKQTDEREPAGDVWQSTKVILEGRPDRNRHHFRPKGSAPTMMGAPARGSFKTTQSLPSRPLTSTTDMYCDHHSGPMKPHEARCKRLNRAELAKVDPAKGQFVFSKQMPRVHFDGKLSYSNAALSDEEDLPEGIVGWGEEEWDVEGWEDAIGVEDSAPTASCGWAENDGEGGMSKKEGDDINDAPRLRIDSIFTEAWKNLFDPAGEPRVKLKQAAFPVLPIEIVEKILVQLASQGSKSAVTALQICKSSNSLLLPFVYRHLVFRSPRKALAFCTSRRIRPLPPATVSSVTFHEVDHTSYRVLDLLKAQFNRPSIVHADGKFLNPNGRDKTFYLTTGTLLSTVQELTVVNYGLGQKWINELVMPSDNEPQDTLPTHDDGPHRINPSVGPEYDQGNGDVATGTTRHIGDVTFSPVALRSVTLYQPSLRRCTIAPAYLPQLERVSLFVTSDGIASDAGIQLLPDIWRCISSGDARMQRRKITTFDVSITFVTHKRWELCCNETYAALVQLQDYLLQSNGRDFVVADTDLSLSFHVARFHSREEALHQVKRHDAEILQWQKRAHRPGAGSVTVHPDVDFTRDQRIIVEDDFHRRLFAPLQMASLSIAG</sequence>
<dbReference type="RefSeq" id="XP_025374916.1">
    <property type="nucleotide sequence ID" value="XM_025518261.1"/>
</dbReference>
<feature type="compositionally biased region" description="Basic and acidic residues" evidence="1">
    <location>
        <begin position="153"/>
        <end position="164"/>
    </location>
</feature>
<reference evidence="2 3" key="1">
    <citation type="journal article" date="2018" name="Mol. Biol. Evol.">
        <title>Broad Genomic Sampling Reveals a Smut Pathogenic Ancestry of the Fungal Clade Ustilaginomycotina.</title>
        <authorList>
            <person name="Kijpornyongpan T."/>
            <person name="Mondo S.J."/>
            <person name="Barry K."/>
            <person name="Sandor L."/>
            <person name="Lee J."/>
            <person name="Lipzen A."/>
            <person name="Pangilinan J."/>
            <person name="LaButti K."/>
            <person name="Hainaut M."/>
            <person name="Henrissat B."/>
            <person name="Grigoriev I.V."/>
            <person name="Spatafora J.W."/>
            <person name="Aime M.C."/>
        </authorList>
    </citation>
    <scope>NUCLEOTIDE SEQUENCE [LARGE SCALE GENOMIC DNA]</scope>
    <source>
        <strain evidence="2 3">MCA 4198</strain>
    </source>
</reference>
<organism evidence="2 3">
    <name type="scientific">Acaromyces ingoldii</name>
    <dbReference type="NCBI Taxonomy" id="215250"/>
    <lineage>
        <taxon>Eukaryota</taxon>
        <taxon>Fungi</taxon>
        <taxon>Dikarya</taxon>
        <taxon>Basidiomycota</taxon>
        <taxon>Ustilaginomycotina</taxon>
        <taxon>Exobasidiomycetes</taxon>
        <taxon>Exobasidiales</taxon>
        <taxon>Cryptobasidiaceae</taxon>
        <taxon>Acaromyces</taxon>
    </lineage>
</organism>
<feature type="region of interest" description="Disordered" evidence="1">
    <location>
        <begin position="1"/>
        <end position="82"/>
    </location>
</feature>
<dbReference type="Proteomes" id="UP000245768">
    <property type="component" value="Unassembled WGS sequence"/>
</dbReference>
<keyword evidence="3" id="KW-1185">Reference proteome</keyword>
<dbReference type="AlphaFoldDB" id="A0A316YGI6"/>
<name>A0A316YGI6_9BASI</name>
<gene>
    <name evidence="2" type="ORF">FA10DRAFT_175179</name>
</gene>
<feature type="region of interest" description="Disordered" evidence="1">
    <location>
        <begin position="147"/>
        <end position="203"/>
    </location>
</feature>
<dbReference type="InParanoid" id="A0A316YGI6"/>
<accession>A0A316YGI6</accession>